<dbReference type="Gene3D" id="1.10.1040.10">
    <property type="entry name" value="N-(1-d-carboxylethyl)-l-norvaline Dehydrogenase, domain 2"/>
    <property type="match status" value="1"/>
</dbReference>
<evidence type="ECO:0000256" key="3">
    <source>
        <dbReference type="ARBA" id="ARBA00023002"/>
    </source>
</evidence>
<dbReference type="Proteomes" id="UP001444661">
    <property type="component" value="Unassembled WGS sequence"/>
</dbReference>
<dbReference type="Gene3D" id="3.40.50.720">
    <property type="entry name" value="NAD(P)-binding Rossmann-like Domain"/>
    <property type="match status" value="1"/>
</dbReference>
<keyword evidence="7" id="KW-1185">Reference proteome</keyword>
<dbReference type="Pfam" id="PF02558">
    <property type="entry name" value="ApbA"/>
    <property type="match status" value="1"/>
</dbReference>
<organism evidence="6 7">
    <name type="scientific">Apiospora rasikravindrae</name>
    <dbReference type="NCBI Taxonomy" id="990691"/>
    <lineage>
        <taxon>Eukaryota</taxon>
        <taxon>Fungi</taxon>
        <taxon>Dikarya</taxon>
        <taxon>Ascomycota</taxon>
        <taxon>Pezizomycotina</taxon>
        <taxon>Sordariomycetes</taxon>
        <taxon>Xylariomycetidae</taxon>
        <taxon>Amphisphaeriales</taxon>
        <taxon>Apiosporaceae</taxon>
        <taxon>Apiospora</taxon>
    </lineage>
</organism>
<evidence type="ECO:0008006" key="8">
    <source>
        <dbReference type="Google" id="ProtNLM"/>
    </source>
</evidence>
<evidence type="ECO:0000313" key="6">
    <source>
        <dbReference type="EMBL" id="KAK8034679.1"/>
    </source>
</evidence>
<dbReference type="InterPro" id="IPR051402">
    <property type="entry name" value="KPR-Related"/>
</dbReference>
<dbReference type="SUPFAM" id="SSF51735">
    <property type="entry name" value="NAD(P)-binding Rossmann-fold domains"/>
    <property type="match status" value="1"/>
</dbReference>
<dbReference type="PANTHER" id="PTHR21708:SF26">
    <property type="entry name" value="2-DEHYDROPANTOATE 2-REDUCTASE"/>
    <property type="match status" value="1"/>
</dbReference>
<dbReference type="InterPro" id="IPR008927">
    <property type="entry name" value="6-PGluconate_DH-like_C_sf"/>
</dbReference>
<evidence type="ECO:0000259" key="4">
    <source>
        <dbReference type="Pfam" id="PF02558"/>
    </source>
</evidence>
<comment type="caution">
    <text evidence="6">The sequence shown here is derived from an EMBL/GenBank/DDBJ whole genome shotgun (WGS) entry which is preliminary data.</text>
</comment>
<dbReference type="InterPro" id="IPR013328">
    <property type="entry name" value="6PGD_dom2"/>
</dbReference>
<proteinExistence type="inferred from homology"/>
<dbReference type="InterPro" id="IPR036291">
    <property type="entry name" value="NAD(P)-bd_dom_sf"/>
</dbReference>
<keyword evidence="3" id="KW-0560">Oxidoreductase</keyword>
<dbReference type="SUPFAM" id="SSF48179">
    <property type="entry name" value="6-phosphogluconate dehydrogenase C-terminal domain-like"/>
    <property type="match status" value="1"/>
</dbReference>
<dbReference type="PANTHER" id="PTHR21708">
    <property type="entry name" value="PROBABLE 2-DEHYDROPANTOATE 2-REDUCTASE"/>
    <property type="match status" value="1"/>
</dbReference>
<evidence type="ECO:0000313" key="7">
    <source>
        <dbReference type="Proteomes" id="UP001444661"/>
    </source>
</evidence>
<dbReference type="InterPro" id="IPR013332">
    <property type="entry name" value="KPR_N"/>
</dbReference>
<dbReference type="InterPro" id="IPR003710">
    <property type="entry name" value="ApbA"/>
</dbReference>
<protein>
    <recommendedName>
        <fullName evidence="8">2-dehydropantoate 2-reductase</fullName>
    </recommendedName>
</protein>
<dbReference type="NCBIfam" id="TIGR00745">
    <property type="entry name" value="apbA_panE"/>
    <property type="match status" value="1"/>
</dbReference>
<comment type="similarity">
    <text evidence="1">Belongs to the ketopantoate reductase family.</text>
</comment>
<dbReference type="Pfam" id="PF08546">
    <property type="entry name" value="ApbA_C"/>
    <property type="match status" value="1"/>
</dbReference>
<accession>A0ABR1SK34</accession>
<name>A0ABR1SK34_9PEZI</name>
<feature type="domain" description="Ketopantoate reductase C-terminal" evidence="5">
    <location>
        <begin position="229"/>
        <end position="355"/>
    </location>
</feature>
<keyword evidence="2" id="KW-0521">NADP</keyword>
<reference evidence="6 7" key="1">
    <citation type="submission" date="2023-01" db="EMBL/GenBank/DDBJ databases">
        <title>Analysis of 21 Apiospora genomes using comparative genomics revels a genus with tremendous synthesis potential of carbohydrate active enzymes and secondary metabolites.</title>
        <authorList>
            <person name="Sorensen T."/>
        </authorList>
    </citation>
    <scope>NUCLEOTIDE SEQUENCE [LARGE SCALE GENOMIC DNA]</scope>
    <source>
        <strain evidence="6 7">CBS 33761</strain>
    </source>
</reference>
<gene>
    <name evidence="6" type="ORF">PG993_009674</name>
</gene>
<dbReference type="EMBL" id="JAQQWK010000009">
    <property type="protein sequence ID" value="KAK8034679.1"/>
    <property type="molecule type" value="Genomic_DNA"/>
</dbReference>
<sequence length="367" mass="39801">MSSSDPVKPVHILFVGAGAVGCFYASRLHHPSHNIYVSLTARSNYGTIASSGVTLQTHTFGDYVFKPHSVFPSVDAAVPGASHASGAATPEEGWDYVVVATKALPDRADDAALIAPLVSAGTCIVLIQNGVGVEEPYRTRFPQNPILSAVTVISAEQIQQGTIRQNRWTRISMGPFGKGLAGASDSESESGPQMNDVVKRGEDCMSNLAQWWQVYGQIQDVKTHTELELQTIRWHKLCINSAFNPSAVLSGGLGNADQLKDVQLREHITGIMQEVWDAAPKVLGQPLPDDLGTPERIIRSTERNAGAKPSMLLDWEAGRPMELEVILGNPIKIAKKAGVEMPRLQSVYALLRSMQTQRDVTNSKTRL</sequence>
<evidence type="ECO:0000256" key="1">
    <source>
        <dbReference type="ARBA" id="ARBA00007870"/>
    </source>
</evidence>
<feature type="domain" description="Ketopantoate reductase N-terminal" evidence="4">
    <location>
        <begin position="12"/>
        <end position="176"/>
    </location>
</feature>
<dbReference type="InterPro" id="IPR013752">
    <property type="entry name" value="KPA_reductase"/>
</dbReference>
<evidence type="ECO:0000259" key="5">
    <source>
        <dbReference type="Pfam" id="PF08546"/>
    </source>
</evidence>
<evidence type="ECO:0000256" key="2">
    <source>
        <dbReference type="ARBA" id="ARBA00022857"/>
    </source>
</evidence>